<gene>
    <name evidence="1" type="ORF">HHI36_023034</name>
</gene>
<reference evidence="1 2" key="1">
    <citation type="journal article" date="2021" name="BMC Biol.">
        <title>Horizontally acquired antibacterial genes associated with adaptive radiation of ladybird beetles.</title>
        <authorList>
            <person name="Li H.S."/>
            <person name="Tang X.F."/>
            <person name="Huang Y.H."/>
            <person name="Xu Z.Y."/>
            <person name="Chen M.L."/>
            <person name="Du X.Y."/>
            <person name="Qiu B.Y."/>
            <person name="Chen P.T."/>
            <person name="Zhang W."/>
            <person name="Slipinski A."/>
            <person name="Escalona H.E."/>
            <person name="Waterhouse R.M."/>
            <person name="Zwick A."/>
            <person name="Pang H."/>
        </authorList>
    </citation>
    <scope>NUCLEOTIDE SEQUENCE [LARGE SCALE GENOMIC DNA]</scope>
    <source>
        <strain evidence="1">SYSU2018</strain>
    </source>
</reference>
<name>A0ABD2PF46_9CUCU</name>
<evidence type="ECO:0000313" key="2">
    <source>
        <dbReference type="Proteomes" id="UP001516400"/>
    </source>
</evidence>
<proteinExistence type="predicted"/>
<accession>A0ABD2PF46</accession>
<organism evidence="1 2">
    <name type="scientific">Cryptolaemus montrouzieri</name>
    <dbReference type="NCBI Taxonomy" id="559131"/>
    <lineage>
        <taxon>Eukaryota</taxon>
        <taxon>Metazoa</taxon>
        <taxon>Ecdysozoa</taxon>
        <taxon>Arthropoda</taxon>
        <taxon>Hexapoda</taxon>
        <taxon>Insecta</taxon>
        <taxon>Pterygota</taxon>
        <taxon>Neoptera</taxon>
        <taxon>Endopterygota</taxon>
        <taxon>Coleoptera</taxon>
        <taxon>Polyphaga</taxon>
        <taxon>Cucujiformia</taxon>
        <taxon>Coccinelloidea</taxon>
        <taxon>Coccinellidae</taxon>
        <taxon>Scymninae</taxon>
        <taxon>Scymnini</taxon>
        <taxon>Cryptolaemus</taxon>
    </lineage>
</organism>
<keyword evidence="2" id="KW-1185">Reference proteome</keyword>
<sequence>MVLKSQISMREVIENMEVLFNNEKVVVLRVIGHMTVVNPIPGKNRIESVVHQPIILKKDAIDGIAGIAGTAGAEERMECVLILRYLSSRLILSQEPIIH</sequence>
<dbReference type="Proteomes" id="UP001516400">
    <property type="component" value="Unassembled WGS sequence"/>
</dbReference>
<evidence type="ECO:0000313" key="1">
    <source>
        <dbReference type="EMBL" id="KAL3289624.1"/>
    </source>
</evidence>
<dbReference type="AlphaFoldDB" id="A0ABD2PF46"/>
<protein>
    <submittedName>
        <fullName evidence="1">Uncharacterized protein</fullName>
    </submittedName>
</protein>
<dbReference type="EMBL" id="JABFTP020000186">
    <property type="protein sequence ID" value="KAL3289624.1"/>
    <property type="molecule type" value="Genomic_DNA"/>
</dbReference>
<comment type="caution">
    <text evidence="1">The sequence shown here is derived from an EMBL/GenBank/DDBJ whole genome shotgun (WGS) entry which is preliminary data.</text>
</comment>